<name>A0A663A0G3_PHOVU</name>
<evidence type="ECO:0000313" key="2">
    <source>
        <dbReference type="Proteomes" id="UP000408523"/>
    </source>
</evidence>
<evidence type="ECO:0000313" key="1">
    <source>
        <dbReference type="EMBL" id="TSE48954.1"/>
    </source>
</evidence>
<dbReference type="EMBL" id="RWHZ01000019">
    <property type="protein sequence ID" value="TSE48954.1"/>
    <property type="molecule type" value="Genomic_DNA"/>
</dbReference>
<accession>A0A663A0G3</accession>
<gene>
    <name evidence="1" type="ORF">EH214_01761</name>
</gene>
<comment type="caution">
    <text evidence="1">The sequence shown here is derived from an EMBL/GenBank/DDBJ whole genome shotgun (WGS) entry which is preliminary data.</text>
</comment>
<dbReference type="AlphaFoldDB" id="A0A663A0G3"/>
<protein>
    <submittedName>
        <fullName evidence="1">Uncharacterized protein</fullName>
    </submittedName>
</protein>
<dbReference type="Proteomes" id="UP000408523">
    <property type="component" value="Unassembled WGS sequence"/>
</dbReference>
<sequence>MSKKIFSAQDWENVPSEILQTHTPDVAPIYNKVKDDVESGVRVIERCSHRLIARFED</sequence>
<organism evidence="1 2">
    <name type="scientific">Phocaeicola vulgatus</name>
    <name type="common">Bacteroides vulgatus</name>
    <dbReference type="NCBI Taxonomy" id="821"/>
    <lineage>
        <taxon>Bacteria</taxon>
        <taxon>Pseudomonadati</taxon>
        <taxon>Bacteroidota</taxon>
        <taxon>Bacteroidia</taxon>
        <taxon>Bacteroidales</taxon>
        <taxon>Bacteroidaceae</taxon>
        <taxon>Phocaeicola</taxon>
    </lineage>
</organism>
<reference evidence="1 2" key="1">
    <citation type="journal article" date="2019" name="Nat. Commun.">
        <title>Gram positive-like bacteriocins with broad spectrum anti-Bacteroidales activity encoded on mobile elements of the human gut microbiota.</title>
        <authorList>
            <person name="Bechon N."/>
            <person name="Coyne M.J.Jr."/>
            <person name="Laclare-Mceneany V."/>
            <person name="Chatzidaki-Livanis M."/>
            <person name="Ghigo J.-M."/>
            <person name="Comstock L.E."/>
        </authorList>
    </citation>
    <scope>NUCLEOTIDE SEQUENCE [LARGE SCALE GENOMIC DNA]</scope>
    <source>
        <strain evidence="1 2">CL01T12C17</strain>
    </source>
</reference>
<proteinExistence type="predicted"/>